<accession>A0A7T0FZ65</accession>
<evidence type="ECO:0000313" key="3">
    <source>
        <dbReference type="Proteomes" id="UP000594688"/>
    </source>
</evidence>
<reference evidence="2 3" key="1">
    <citation type="submission" date="2020-02" db="EMBL/GenBank/DDBJ databases">
        <title>Genomic and physiological characterization of two novel Nitrospinaceae genera.</title>
        <authorList>
            <person name="Mueller A.J."/>
            <person name="Jung M.-Y."/>
            <person name="Strachan C.R."/>
            <person name="Herbold C.W."/>
            <person name="Kirkegaard R.H."/>
            <person name="Daims H."/>
        </authorList>
    </citation>
    <scope>NUCLEOTIDE SEQUENCE [LARGE SCALE GENOMIC DNA]</scope>
    <source>
        <strain evidence="2">EB</strain>
    </source>
</reference>
<organism evidence="2 3">
    <name type="scientific">Candidatus Nitronauta litoralis</name>
    <dbReference type="NCBI Taxonomy" id="2705533"/>
    <lineage>
        <taxon>Bacteria</taxon>
        <taxon>Pseudomonadati</taxon>
        <taxon>Nitrospinota/Tectimicrobiota group</taxon>
        <taxon>Nitrospinota</taxon>
        <taxon>Nitrospinia</taxon>
        <taxon>Nitrospinales</taxon>
        <taxon>Nitrospinaceae</taxon>
        <taxon>Candidatus Nitronauta</taxon>
    </lineage>
</organism>
<dbReference type="Pfam" id="PF16694">
    <property type="entry name" value="Cytochrome_P460"/>
    <property type="match status" value="1"/>
</dbReference>
<feature type="domain" description="Cytochrome P460" evidence="1">
    <location>
        <begin position="46"/>
        <end position="176"/>
    </location>
</feature>
<dbReference type="InterPro" id="IPR032033">
    <property type="entry name" value="Cytochrome_P460"/>
</dbReference>
<protein>
    <submittedName>
        <fullName evidence="2">Cytochrome P460 family protein</fullName>
    </submittedName>
</protein>
<dbReference type="CDD" id="cd20750">
    <property type="entry name" value="cyt_c_I"/>
    <property type="match status" value="1"/>
</dbReference>
<dbReference type="EMBL" id="CP048685">
    <property type="protein sequence ID" value="QPJ61235.1"/>
    <property type="molecule type" value="Genomic_DNA"/>
</dbReference>
<dbReference type="Proteomes" id="UP000594688">
    <property type="component" value="Chromosome"/>
</dbReference>
<name>A0A7T0FZ65_9BACT</name>
<evidence type="ECO:0000313" key="2">
    <source>
        <dbReference type="EMBL" id="QPJ61235.1"/>
    </source>
</evidence>
<dbReference type="InterPro" id="IPR038142">
    <property type="entry name" value="Cytochrome_P460_sp"/>
</dbReference>
<dbReference type="AlphaFoldDB" id="A0A7T0FZ65"/>
<gene>
    <name evidence="2" type="ORF">G3M70_04755</name>
</gene>
<evidence type="ECO:0000259" key="1">
    <source>
        <dbReference type="Pfam" id="PF16694"/>
    </source>
</evidence>
<dbReference type="Gene3D" id="3.50.70.20">
    <property type="entry name" value="Cytochrome P460"/>
    <property type="match status" value="1"/>
</dbReference>
<proteinExistence type="predicted"/>
<dbReference type="KEGG" id="nli:G3M70_04755"/>
<sequence length="199" mass="22339">MKCSNYVLGFLVLTWVFLSSTGLANSLENKPFAPNVDIHTGEIRVPEDYTLWPTLGTWSHANSGDPAGAKEYHTVYTQPETIRHYQKYGQYPDGAVLVKELLNTDTMPMTTGSAVSHATTIKGWFVLVRDTRNRFSSSPLWGDGWGWSLFNAENPKKTVSKDYKEDCLACHLPARELAPSDAVDADKWIYSFGYPVLRN</sequence>